<organism evidence="2 3">
    <name type="scientific">Cytobacillus kochii</name>
    <dbReference type="NCBI Taxonomy" id="859143"/>
    <lineage>
        <taxon>Bacteria</taxon>
        <taxon>Bacillati</taxon>
        <taxon>Bacillota</taxon>
        <taxon>Bacilli</taxon>
        <taxon>Bacillales</taxon>
        <taxon>Bacillaceae</taxon>
        <taxon>Cytobacillus</taxon>
    </lineage>
</organism>
<evidence type="ECO:0000256" key="1">
    <source>
        <dbReference type="SAM" id="Phobius"/>
    </source>
</evidence>
<dbReference type="EMBL" id="CP022983">
    <property type="protein sequence ID" value="ASV69971.1"/>
    <property type="molecule type" value="Genomic_DNA"/>
</dbReference>
<accession>A0A286R7Z3</accession>
<sequence>MELDKINEAPKYLEILGDTVLPRNIILAIIISIILSLSGYLLGERLFPLFASEKMVSSYSLLLGIGGSVLSLALCAFIFKPSRVLTEEETSLESMEEIFKDMQLDPKEEYLLIEEDPVTRKEMEALGVLDKFRTIGEDDKK</sequence>
<keyword evidence="1" id="KW-0812">Transmembrane</keyword>
<evidence type="ECO:0000313" key="3">
    <source>
        <dbReference type="Proteomes" id="UP000215137"/>
    </source>
</evidence>
<feature type="transmembrane region" description="Helical" evidence="1">
    <location>
        <begin position="61"/>
        <end position="79"/>
    </location>
</feature>
<evidence type="ECO:0000313" key="2">
    <source>
        <dbReference type="EMBL" id="ASV69971.1"/>
    </source>
</evidence>
<dbReference type="Proteomes" id="UP000215137">
    <property type="component" value="Chromosome"/>
</dbReference>
<keyword evidence="3" id="KW-1185">Reference proteome</keyword>
<gene>
    <name evidence="2" type="ORF">CKF48_07095</name>
</gene>
<keyword evidence="1" id="KW-1133">Transmembrane helix</keyword>
<proteinExistence type="predicted"/>
<protein>
    <submittedName>
        <fullName evidence="2">Uncharacterized protein</fullName>
    </submittedName>
</protein>
<feature type="transmembrane region" description="Helical" evidence="1">
    <location>
        <begin position="21"/>
        <end position="41"/>
    </location>
</feature>
<reference evidence="2 3" key="1">
    <citation type="submission" date="2017-08" db="EMBL/GenBank/DDBJ databases">
        <title>Complete Genome Sequence of Bacillus kochii Oregon-R-modENCODE STRAIN BDGP4, isolated from Drosophila melanogaster gut.</title>
        <authorList>
            <person name="Wan K.H."/>
            <person name="Yu C."/>
            <person name="Park S."/>
            <person name="Hammonds A.S."/>
            <person name="Booth B.W."/>
            <person name="Celniker S.E."/>
        </authorList>
    </citation>
    <scope>NUCLEOTIDE SEQUENCE [LARGE SCALE GENOMIC DNA]</scope>
    <source>
        <strain evidence="2 3">BDGP4</strain>
    </source>
</reference>
<dbReference type="AlphaFoldDB" id="A0A286R7Z3"/>
<dbReference type="OrthoDB" id="1625483at2"/>
<keyword evidence="1" id="KW-0472">Membrane</keyword>
<dbReference type="KEGG" id="bko:CKF48_07095"/>
<name>A0A286R7Z3_9BACI</name>